<evidence type="ECO:0000313" key="1">
    <source>
        <dbReference type="EMBL" id="MBX53417.1"/>
    </source>
</evidence>
<dbReference type="EMBL" id="GGEC01072933">
    <property type="protein sequence ID" value="MBX53417.1"/>
    <property type="molecule type" value="Transcribed_RNA"/>
</dbReference>
<accession>A0A2P2PFD8</accession>
<protein>
    <submittedName>
        <fullName evidence="1">Uncharacterized protein</fullName>
    </submittedName>
</protein>
<dbReference type="AlphaFoldDB" id="A0A2P2PFD8"/>
<reference evidence="1" key="1">
    <citation type="submission" date="2018-02" db="EMBL/GenBank/DDBJ databases">
        <title>Rhizophora mucronata_Transcriptome.</title>
        <authorList>
            <person name="Meera S.P."/>
            <person name="Sreeshan A."/>
            <person name="Augustine A."/>
        </authorList>
    </citation>
    <scope>NUCLEOTIDE SEQUENCE</scope>
    <source>
        <tissue evidence="1">Leaf</tissue>
    </source>
</reference>
<sequence>MKITKWSLDCNSKEEISHPMIKPLQIINLEEATINKVHEICQNRTKFVKIALIVDC</sequence>
<name>A0A2P2PFD8_RHIMU</name>
<organism evidence="1">
    <name type="scientific">Rhizophora mucronata</name>
    <name type="common">Asiatic mangrove</name>
    <dbReference type="NCBI Taxonomy" id="61149"/>
    <lineage>
        <taxon>Eukaryota</taxon>
        <taxon>Viridiplantae</taxon>
        <taxon>Streptophyta</taxon>
        <taxon>Embryophyta</taxon>
        <taxon>Tracheophyta</taxon>
        <taxon>Spermatophyta</taxon>
        <taxon>Magnoliopsida</taxon>
        <taxon>eudicotyledons</taxon>
        <taxon>Gunneridae</taxon>
        <taxon>Pentapetalae</taxon>
        <taxon>rosids</taxon>
        <taxon>fabids</taxon>
        <taxon>Malpighiales</taxon>
        <taxon>Rhizophoraceae</taxon>
        <taxon>Rhizophora</taxon>
    </lineage>
</organism>
<proteinExistence type="predicted"/>